<evidence type="ECO:0000313" key="2">
    <source>
        <dbReference type="Proteomes" id="UP001064027"/>
    </source>
</evidence>
<reference evidence="1" key="1">
    <citation type="submission" date="2022-09" db="EMBL/GenBank/DDBJ databases">
        <title>Complete genome sequence of Rossellomorea vietnamensis strain RL-WG62, a newly isolated PGPR with the potential for plant salinity stress alleviation.</title>
        <authorList>
            <person name="Ren L."/>
            <person name="Wang G."/>
            <person name="Hu H."/>
        </authorList>
    </citation>
    <scope>NUCLEOTIDE SEQUENCE</scope>
    <source>
        <strain evidence="1">RL-WG62</strain>
    </source>
</reference>
<proteinExistence type="predicted"/>
<dbReference type="EMBL" id="CP104558">
    <property type="protein sequence ID" value="UXH46411.1"/>
    <property type="molecule type" value="Genomic_DNA"/>
</dbReference>
<dbReference type="Proteomes" id="UP001064027">
    <property type="component" value="Chromosome"/>
</dbReference>
<accession>A0ACD4CDD3</accession>
<name>A0ACD4CDD3_9BACI</name>
<organism evidence="1 2">
    <name type="scientific">Rossellomorea vietnamensis</name>
    <dbReference type="NCBI Taxonomy" id="218284"/>
    <lineage>
        <taxon>Bacteria</taxon>
        <taxon>Bacillati</taxon>
        <taxon>Bacillota</taxon>
        <taxon>Bacilli</taxon>
        <taxon>Bacillales</taxon>
        <taxon>Bacillaceae</taxon>
        <taxon>Rossellomorea</taxon>
    </lineage>
</organism>
<keyword evidence="2" id="KW-1185">Reference proteome</keyword>
<gene>
    <name evidence="1" type="ORF">N5C46_10325</name>
</gene>
<protein>
    <submittedName>
        <fullName evidence="1">Flavin reductase family protein</fullName>
    </submittedName>
</protein>
<sequence>MLGVRHRFSIAWVSTISESGELNLAPFSFFSVASRNPPMLSISVGPGVGEREGPEKDTLVNIRGQKEFVINVVITFLGNEMQKSAENLTSSVGEFEAAGVTGVDSVVVRPKRVKEAPIQMECRLEQIIQLGSDHLIIGRMMHPAVYPLPYPNIPLIDLMTFRASLFFLSILVSPLRCVTFLGVGFLFGFLSMFFPSCQGFITIHLIQEGEEVYY</sequence>
<evidence type="ECO:0000313" key="1">
    <source>
        <dbReference type="EMBL" id="UXH46411.1"/>
    </source>
</evidence>